<evidence type="ECO:0000256" key="5">
    <source>
        <dbReference type="ARBA" id="ARBA00023319"/>
    </source>
</evidence>
<dbReference type="GO" id="GO:0050839">
    <property type="term" value="F:cell adhesion molecule binding"/>
    <property type="evidence" value="ECO:0007669"/>
    <property type="project" value="TreeGrafter"/>
</dbReference>
<feature type="domain" description="Ig-like" evidence="8">
    <location>
        <begin position="267"/>
        <end position="360"/>
    </location>
</feature>
<feature type="domain" description="Ig-like" evidence="8">
    <location>
        <begin position="22"/>
        <end position="114"/>
    </location>
</feature>
<evidence type="ECO:0000256" key="4">
    <source>
        <dbReference type="ARBA" id="ARBA00023180"/>
    </source>
</evidence>
<dbReference type="WBParaSite" id="jg2796">
    <property type="protein sequence ID" value="jg2796"/>
    <property type="gene ID" value="jg2796"/>
</dbReference>
<keyword evidence="7" id="KW-1133">Transmembrane helix</keyword>
<feature type="region of interest" description="Disordered" evidence="6">
    <location>
        <begin position="790"/>
        <end position="851"/>
    </location>
</feature>
<keyword evidence="9" id="KW-1185">Reference proteome</keyword>
<dbReference type="GO" id="GO:0005911">
    <property type="term" value="C:cell-cell junction"/>
    <property type="evidence" value="ECO:0007669"/>
    <property type="project" value="TreeGrafter"/>
</dbReference>
<dbReference type="GO" id="GO:0005886">
    <property type="term" value="C:plasma membrane"/>
    <property type="evidence" value="ECO:0007669"/>
    <property type="project" value="TreeGrafter"/>
</dbReference>
<dbReference type="PROSITE" id="PS50835">
    <property type="entry name" value="IG_LIKE"/>
    <property type="match status" value="4"/>
</dbReference>
<dbReference type="SUPFAM" id="SSF48726">
    <property type="entry name" value="Immunoglobulin"/>
    <property type="match status" value="4"/>
</dbReference>
<dbReference type="InterPro" id="IPR051275">
    <property type="entry name" value="Cell_adhesion_signaling"/>
</dbReference>
<dbReference type="SMART" id="SM00408">
    <property type="entry name" value="IGc2"/>
    <property type="match status" value="2"/>
</dbReference>
<dbReference type="InterPro" id="IPR036179">
    <property type="entry name" value="Ig-like_dom_sf"/>
</dbReference>
<reference evidence="10" key="1">
    <citation type="submission" date="2022-11" db="UniProtKB">
        <authorList>
            <consortium name="WormBaseParasite"/>
        </authorList>
    </citation>
    <scope>IDENTIFICATION</scope>
</reference>
<feature type="transmembrane region" description="Helical" evidence="7">
    <location>
        <begin position="718"/>
        <end position="737"/>
    </location>
</feature>
<name>A0A915E6B4_9BILA</name>
<feature type="compositionally biased region" description="Polar residues" evidence="6">
    <location>
        <begin position="904"/>
        <end position="924"/>
    </location>
</feature>
<dbReference type="Pfam" id="PF13927">
    <property type="entry name" value="Ig_3"/>
    <property type="match status" value="1"/>
</dbReference>
<evidence type="ECO:0000313" key="10">
    <source>
        <dbReference type="WBParaSite" id="jg2796"/>
    </source>
</evidence>
<dbReference type="InterPro" id="IPR007110">
    <property type="entry name" value="Ig-like_dom"/>
</dbReference>
<accession>A0A915E6B4</accession>
<feature type="compositionally biased region" description="Low complexity" evidence="6">
    <location>
        <begin position="892"/>
        <end position="903"/>
    </location>
</feature>
<keyword evidence="3" id="KW-1015">Disulfide bond</keyword>
<dbReference type="SMART" id="SM00409">
    <property type="entry name" value="IG"/>
    <property type="match status" value="3"/>
</dbReference>
<evidence type="ECO:0000256" key="1">
    <source>
        <dbReference type="ARBA" id="ARBA00004479"/>
    </source>
</evidence>
<feature type="domain" description="Ig-like" evidence="8">
    <location>
        <begin position="370"/>
        <end position="463"/>
    </location>
</feature>
<keyword evidence="5" id="KW-0393">Immunoglobulin domain</keyword>
<evidence type="ECO:0000256" key="2">
    <source>
        <dbReference type="ARBA" id="ARBA00023136"/>
    </source>
</evidence>
<dbReference type="Pfam" id="PF24665">
    <property type="entry name" value="DUF7652"/>
    <property type="match status" value="1"/>
</dbReference>
<feature type="region of interest" description="Disordered" evidence="6">
    <location>
        <begin position="868"/>
        <end position="953"/>
    </location>
</feature>
<sequence>MEFPQSHELVLLQKKEHSSRTPTIAEQPDGAVRENDYVTIKCESSSGNPTPKFTWIFDNKQLCLRVGRMRDRMWLLEAFSTIQWHVKSEDNGGYLTCQVWNQAMNASDDSKSTTTNRLNVHYSPRVQVGPLAELNVEEGDPIELHCKVDANPPAKHVEWLHPATVRRLPDEHWRMESVDRSKLHLNVLYGPKVSIKVVTEDQKAVTAQRINPAELSWTGPNGFKHNGTRLVISSISKAHVGQLYLQCRQHHGLPVQPPVKRQHQNSPAKLTRTLPSAKPLTAGDVYVSLVCEAQGYPAPSVDWYKDGAYISRDNKRWQVGSQTPVGSCEKNEFCPQTLSGSNLAISRPADSSVIKVTVAHEPVVLNQKFPDYALAAANLGTMARISCFVSARPEPRFTWTRNGEEITSKFEPHYSIRDSRLYDRLDEYESVLELSDVSEADFGSYYCQARNGNGGGVTPNKANVVPDPNHNSSAGSCVHLAAIGWKAGFDGGESQTFELEYRAVDPYTGQYTEEDSPTTFVFDGSNTTSLVYYSQEPTIRARRSLGESEGEIFAVHNLTKLRPMSSFWYRVRARNAMGISEWTAITSAVTLDAQESVGDGDLLAPESMLYLPDEHKMIVQPRKANGAHLTYSNHQQHNAQSFESKPQCLLLYALSEKKKRGFTEASTAILLVLEEIKLAERFKARYCYKHDLTTCSASLEIYVDTASMSNWATTSWKMVFAVLVGIISFTCSCYFCCNSNGALMKQRKRKGPKRLNLNGGVVVDRIDRMNEASQLPDTKNTVVHGSQADSGVFTLGSTQNGNGMPNGNPATGAAMNGNSNVGNEHSWPTNSNNNSDQQSDEDQPYDFSTDPYLQELSSQGIVVVENGYPQPEDHLTSNRRQFNPSSLRGTLNNNNFSHFFNNSQPVQRSSSATSSTHNGIQVQDQPDHSNGGGGSETASYNGGQPRVMREIIV</sequence>
<dbReference type="InterPro" id="IPR036116">
    <property type="entry name" value="FN3_sf"/>
</dbReference>
<evidence type="ECO:0000259" key="8">
    <source>
        <dbReference type="PROSITE" id="PS50835"/>
    </source>
</evidence>
<keyword evidence="4" id="KW-0325">Glycoprotein</keyword>
<feature type="domain" description="Ig-like" evidence="8">
    <location>
        <begin position="124"/>
        <end position="160"/>
    </location>
</feature>
<proteinExistence type="predicted"/>
<dbReference type="InterPro" id="IPR056069">
    <property type="entry name" value="DUF7652"/>
</dbReference>
<evidence type="ECO:0000313" key="9">
    <source>
        <dbReference type="Proteomes" id="UP000887574"/>
    </source>
</evidence>
<evidence type="ECO:0000256" key="3">
    <source>
        <dbReference type="ARBA" id="ARBA00023157"/>
    </source>
</evidence>
<dbReference type="Gene3D" id="2.60.40.10">
    <property type="entry name" value="Immunoglobulins"/>
    <property type="match status" value="5"/>
</dbReference>
<dbReference type="AlphaFoldDB" id="A0A915E6B4"/>
<evidence type="ECO:0000256" key="7">
    <source>
        <dbReference type="SAM" id="Phobius"/>
    </source>
</evidence>
<dbReference type="Pfam" id="PF13895">
    <property type="entry name" value="Ig_2"/>
    <property type="match status" value="1"/>
</dbReference>
<keyword evidence="2 7" id="KW-0472">Membrane</keyword>
<dbReference type="InterPro" id="IPR013783">
    <property type="entry name" value="Ig-like_fold"/>
</dbReference>
<dbReference type="InterPro" id="IPR003598">
    <property type="entry name" value="Ig_sub2"/>
</dbReference>
<dbReference type="CDD" id="cd00096">
    <property type="entry name" value="Ig"/>
    <property type="match status" value="2"/>
</dbReference>
<dbReference type="Proteomes" id="UP000887574">
    <property type="component" value="Unplaced"/>
</dbReference>
<feature type="compositionally biased region" description="Polar residues" evidence="6">
    <location>
        <begin position="878"/>
        <end position="891"/>
    </location>
</feature>
<dbReference type="PANTHER" id="PTHR11640">
    <property type="entry name" value="NEPHRIN"/>
    <property type="match status" value="1"/>
</dbReference>
<dbReference type="GO" id="GO:0098609">
    <property type="term" value="P:cell-cell adhesion"/>
    <property type="evidence" value="ECO:0007669"/>
    <property type="project" value="TreeGrafter"/>
</dbReference>
<comment type="subcellular location">
    <subcellularLocation>
        <location evidence="1">Membrane</location>
        <topology evidence="1">Single-pass type I membrane protein</topology>
    </subcellularLocation>
</comment>
<dbReference type="InterPro" id="IPR003599">
    <property type="entry name" value="Ig_sub"/>
</dbReference>
<feature type="compositionally biased region" description="Polar residues" evidence="6">
    <location>
        <begin position="816"/>
        <end position="829"/>
    </location>
</feature>
<dbReference type="PANTHER" id="PTHR11640:SF134">
    <property type="entry name" value="ECHINOID, ISOFORM A-RELATED"/>
    <property type="match status" value="1"/>
</dbReference>
<feature type="compositionally biased region" description="Polar residues" evidence="6">
    <location>
        <begin position="790"/>
        <end position="809"/>
    </location>
</feature>
<organism evidence="9 10">
    <name type="scientific">Ditylenchus dipsaci</name>
    <dbReference type="NCBI Taxonomy" id="166011"/>
    <lineage>
        <taxon>Eukaryota</taxon>
        <taxon>Metazoa</taxon>
        <taxon>Ecdysozoa</taxon>
        <taxon>Nematoda</taxon>
        <taxon>Chromadorea</taxon>
        <taxon>Rhabditida</taxon>
        <taxon>Tylenchina</taxon>
        <taxon>Tylenchomorpha</taxon>
        <taxon>Sphaerularioidea</taxon>
        <taxon>Anguinidae</taxon>
        <taxon>Anguininae</taxon>
        <taxon>Ditylenchus</taxon>
    </lineage>
</organism>
<evidence type="ECO:0000256" key="6">
    <source>
        <dbReference type="SAM" id="MobiDB-lite"/>
    </source>
</evidence>
<dbReference type="SUPFAM" id="SSF49265">
    <property type="entry name" value="Fibronectin type III"/>
    <property type="match status" value="1"/>
</dbReference>
<keyword evidence="7" id="KW-0812">Transmembrane</keyword>
<protein>
    <submittedName>
        <fullName evidence="10">Ig-like domain-containing protein</fullName>
    </submittedName>
</protein>